<keyword evidence="5 11" id="KW-1133">Transmembrane helix</keyword>
<dbReference type="OrthoDB" id="10044919at2759"/>
<feature type="domain" description="G-protein coupled receptors family 1 profile" evidence="12">
    <location>
        <begin position="53"/>
        <end position="379"/>
    </location>
</feature>
<comment type="similarity">
    <text evidence="2 10">Belongs to the G-protein coupled receptor 1 family.</text>
</comment>
<evidence type="ECO:0000313" key="13">
    <source>
        <dbReference type="EMBL" id="CAF4875585.1"/>
    </source>
</evidence>
<feature type="transmembrane region" description="Helical" evidence="11">
    <location>
        <begin position="203"/>
        <end position="224"/>
    </location>
</feature>
<keyword evidence="4 10" id="KW-0812">Transmembrane</keyword>
<keyword evidence="14" id="KW-1185">Reference proteome</keyword>
<feature type="transmembrane region" description="Helical" evidence="11">
    <location>
        <begin position="327"/>
        <end position="347"/>
    </location>
</feature>
<evidence type="ECO:0000256" key="3">
    <source>
        <dbReference type="ARBA" id="ARBA00022475"/>
    </source>
</evidence>
<dbReference type="InterPro" id="IPR017452">
    <property type="entry name" value="GPCR_Rhodpsn_7TM"/>
</dbReference>
<evidence type="ECO:0000256" key="5">
    <source>
        <dbReference type="ARBA" id="ARBA00022989"/>
    </source>
</evidence>
<keyword evidence="8 10" id="KW-0675">Receptor</keyword>
<evidence type="ECO:0000259" key="12">
    <source>
        <dbReference type="PROSITE" id="PS50262"/>
    </source>
</evidence>
<dbReference type="SUPFAM" id="SSF81321">
    <property type="entry name" value="Family A G protein-coupled receptor-like"/>
    <property type="match status" value="1"/>
</dbReference>
<evidence type="ECO:0000256" key="9">
    <source>
        <dbReference type="ARBA" id="ARBA00023224"/>
    </source>
</evidence>
<feature type="transmembrane region" description="Helical" evidence="11">
    <location>
        <begin position="73"/>
        <end position="94"/>
    </location>
</feature>
<organism evidence="13 14">
    <name type="scientific">Pieris macdunnoughi</name>
    <dbReference type="NCBI Taxonomy" id="345717"/>
    <lineage>
        <taxon>Eukaryota</taxon>
        <taxon>Metazoa</taxon>
        <taxon>Ecdysozoa</taxon>
        <taxon>Arthropoda</taxon>
        <taxon>Hexapoda</taxon>
        <taxon>Insecta</taxon>
        <taxon>Pterygota</taxon>
        <taxon>Neoptera</taxon>
        <taxon>Endopterygota</taxon>
        <taxon>Lepidoptera</taxon>
        <taxon>Glossata</taxon>
        <taxon>Ditrysia</taxon>
        <taxon>Papilionoidea</taxon>
        <taxon>Pieridae</taxon>
        <taxon>Pierinae</taxon>
        <taxon>Pieris</taxon>
    </lineage>
</organism>
<feature type="transmembrane region" description="Helical" evidence="11">
    <location>
        <begin position="114"/>
        <end position="132"/>
    </location>
</feature>
<dbReference type="GO" id="GO:0004930">
    <property type="term" value="F:G protein-coupled receptor activity"/>
    <property type="evidence" value="ECO:0007669"/>
    <property type="project" value="UniProtKB-KW"/>
</dbReference>
<evidence type="ECO:0000313" key="14">
    <source>
        <dbReference type="Proteomes" id="UP000663880"/>
    </source>
</evidence>
<feature type="transmembrane region" description="Helical" evidence="11">
    <location>
        <begin position="38"/>
        <end position="61"/>
    </location>
</feature>
<keyword evidence="7 11" id="KW-0472">Membrane</keyword>
<dbReference type="PANTHER" id="PTHR24228">
    <property type="entry name" value="B2 BRADYKININ RECEPTOR/ANGIOTENSIN II RECEPTOR"/>
    <property type="match status" value="1"/>
</dbReference>
<dbReference type="PROSITE" id="PS00237">
    <property type="entry name" value="G_PROTEIN_RECEP_F1_1"/>
    <property type="match status" value="1"/>
</dbReference>
<keyword evidence="6 10" id="KW-0297">G-protein coupled receptor</keyword>
<dbReference type="Pfam" id="PF00001">
    <property type="entry name" value="7tm_1"/>
    <property type="match status" value="1"/>
</dbReference>
<evidence type="ECO:0000256" key="2">
    <source>
        <dbReference type="ARBA" id="ARBA00010663"/>
    </source>
</evidence>
<feature type="transmembrane region" description="Helical" evidence="11">
    <location>
        <begin position="359"/>
        <end position="382"/>
    </location>
</feature>
<reference evidence="13" key="1">
    <citation type="submission" date="2021-02" db="EMBL/GenBank/DDBJ databases">
        <authorList>
            <person name="Steward A R."/>
        </authorList>
    </citation>
    <scope>NUCLEOTIDE SEQUENCE</scope>
</reference>
<dbReference type="PRINTS" id="PR00237">
    <property type="entry name" value="GPCRRHODOPSN"/>
</dbReference>
<evidence type="ECO:0000256" key="10">
    <source>
        <dbReference type="RuleBase" id="RU000688"/>
    </source>
</evidence>
<dbReference type="EMBL" id="CAJOBZ010000025">
    <property type="protein sequence ID" value="CAF4875585.1"/>
    <property type="molecule type" value="Genomic_DNA"/>
</dbReference>
<sequence length="400" mass="45482">MAVGIGNVLFRNVSANVTELYLDEVHLFKDYPEGLLRFATACCFIFMIIGIPGNLITIIALSRYEKVRNATAIFIINLSFSDLLFCCFNLPLTASTLLHRSWVHGELLCRLFPLMRYGLVAASLFTVTAITINRYVIIAHPRLYPKAYKTRNICLMLLTIWLISFGCLVATWLNKWGSFGLDASIGSCSIIQDKNGRTPKKTLFIVAFTIPCVAIIFCYTRIFFIVRKSSKNSKTVNTSKQEQPSCDELSSVVSSDSMSIKFSGPEISISENTESFTSDPPKSTQRTFQIETRDEIKRKDHRLRRTALRKSMAMLRLSLPTRKDRRLGTMIIAIMISFCMCHLPITITKLLREINPKPAFNIASYLLLYLASCINPVIYVVMSNEYRKAYKNLFKCKRKS</sequence>
<comment type="caution">
    <text evidence="13">The sequence shown here is derived from an EMBL/GenBank/DDBJ whole genome shotgun (WGS) entry which is preliminary data.</text>
</comment>
<evidence type="ECO:0000256" key="8">
    <source>
        <dbReference type="ARBA" id="ARBA00023170"/>
    </source>
</evidence>
<name>A0A821TGW7_9NEOP</name>
<proteinExistence type="inferred from homology"/>
<dbReference type="AlphaFoldDB" id="A0A821TGW7"/>
<evidence type="ECO:0000256" key="1">
    <source>
        <dbReference type="ARBA" id="ARBA00004651"/>
    </source>
</evidence>
<dbReference type="SMART" id="SM01381">
    <property type="entry name" value="7TM_GPCR_Srsx"/>
    <property type="match status" value="1"/>
</dbReference>
<feature type="transmembrane region" description="Helical" evidence="11">
    <location>
        <begin position="153"/>
        <end position="173"/>
    </location>
</feature>
<protein>
    <recommendedName>
        <fullName evidence="12">G-protein coupled receptors family 1 profile domain-containing protein</fullName>
    </recommendedName>
</protein>
<evidence type="ECO:0000256" key="7">
    <source>
        <dbReference type="ARBA" id="ARBA00023136"/>
    </source>
</evidence>
<gene>
    <name evidence="13" type="ORF">PMACD_LOCUS9142</name>
</gene>
<dbReference type="Proteomes" id="UP000663880">
    <property type="component" value="Unassembled WGS sequence"/>
</dbReference>
<dbReference type="PANTHER" id="PTHR24228:SF74">
    <property type="entry name" value="G-PROTEIN COUPLED RECEPTORS FAMILY 1 PROFILE DOMAIN-CONTAINING PROTEIN"/>
    <property type="match status" value="1"/>
</dbReference>
<dbReference type="PROSITE" id="PS50262">
    <property type="entry name" value="G_PROTEIN_RECEP_F1_2"/>
    <property type="match status" value="1"/>
</dbReference>
<evidence type="ECO:0000256" key="4">
    <source>
        <dbReference type="ARBA" id="ARBA00022692"/>
    </source>
</evidence>
<dbReference type="GO" id="GO:0005886">
    <property type="term" value="C:plasma membrane"/>
    <property type="evidence" value="ECO:0007669"/>
    <property type="project" value="UniProtKB-SubCell"/>
</dbReference>
<evidence type="ECO:0000256" key="11">
    <source>
        <dbReference type="SAM" id="Phobius"/>
    </source>
</evidence>
<dbReference type="Gene3D" id="1.20.1070.10">
    <property type="entry name" value="Rhodopsin 7-helix transmembrane proteins"/>
    <property type="match status" value="1"/>
</dbReference>
<keyword evidence="3" id="KW-1003">Cell membrane</keyword>
<accession>A0A821TGW7</accession>
<evidence type="ECO:0000256" key="6">
    <source>
        <dbReference type="ARBA" id="ARBA00023040"/>
    </source>
</evidence>
<keyword evidence="9 10" id="KW-0807">Transducer</keyword>
<comment type="subcellular location">
    <subcellularLocation>
        <location evidence="1">Cell membrane</location>
        <topology evidence="1">Multi-pass membrane protein</topology>
    </subcellularLocation>
</comment>
<dbReference type="InterPro" id="IPR000276">
    <property type="entry name" value="GPCR_Rhodpsn"/>
</dbReference>
<dbReference type="CDD" id="cd15210">
    <property type="entry name" value="7tmA_GPR84-like"/>
    <property type="match status" value="1"/>
</dbReference>